<gene>
    <name evidence="12" type="ORF">F6X53_07685</name>
</gene>
<dbReference type="GO" id="GO:0006935">
    <property type="term" value="P:chemotaxis"/>
    <property type="evidence" value="ECO:0007669"/>
    <property type="project" value="InterPro"/>
</dbReference>
<keyword evidence="4 9" id="KW-1133">Transmembrane helix</keyword>
<dbReference type="InterPro" id="IPR004010">
    <property type="entry name" value="Double_Cache_2"/>
</dbReference>
<dbReference type="InterPro" id="IPR033480">
    <property type="entry name" value="sCache_2"/>
</dbReference>
<reference evidence="12 13" key="1">
    <citation type="submission" date="2019-09" db="EMBL/GenBank/DDBJ databases">
        <title>YIM 48816 draft genome.</title>
        <authorList>
            <person name="Jiang L."/>
        </authorList>
    </citation>
    <scope>NUCLEOTIDE SEQUENCE [LARGE SCALE GENOMIC DNA]</scope>
    <source>
        <strain evidence="12 13">YIM 48816</strain>
    </source>
</reference>
<feature type="domain" description="HAMP" evidence="11">
    <location>
        <begin position="218"/>
        <end position="271"/>
    </location>
</feature>
<evidence type="ECO:0000256" key="9">
    <source>
        <dbReference type="SAM" id="Phobius"/>
    </source>
</evidence>
<evidence type="ECO:0000256" key="4">
    <source>
        <dbReference type="ARBA" id="ARBA00022989"/>
    </source>
</evidence>
<dbReference type="SUPFAM" id="SSF58104">
    <property type="entry name" value="Methyl-accepting chemotaxis protein (MCP) signaling domain"/>
    <property type="match status" value="1"/>
</dbReference>
<dbReference type="Pfam" id="PF00672">
    <property type="entry name" value="HAMP"/>
    <property type="match status" value="1"/>
</dbReference>
<dbReference type="Gene3D" id="3.30.450.20">
    <property type="entry name" value="PAS domain"/>
    <property type="match status" value="1"/>
</dbReference>
<dbReference type="SMART" id="SM00283">
    <property type="entry name" value="MA"/>
    <property type="match status" value="1"/>
</dbReference>
<dbReference type="Gene3D" id="1.10.287.950">
    <property type="entry name" value="Methyl-accepting chemotaxis protein"/>
    <property type="match status" value="1"/>
</dbReference>
<dbReference type="OrthoDB" id="8482111at2"/>
<keyword evidence="3 9" id="KW-0812">Transmembrane</keyword>
<dbReference type="PRINTS" id="PR00260">
    <property type="entry name" value="CHEMTRNSDUCR"/>
</dbReference>
<dbReference type="InterPro" id="IPR003660">
    <property type="entry name" value="HAMP_dom"/>
</dbReference>
<evidence type="ECO:0000256" key="2">
    <source>
        <dbReference type="ARBA" id="ARBA00022475"/>
    </source>
</evidence>
<dbReference type="InterPro" id="IPR004090">
    <property type="entry name" value="Chemotax_Me-accpt_rcpt"/>
</dbReference>
<evidence type="ECO:0000256" key="3">
    <source>
        <dbReference type="ARBA" id="ARBA00022692"/>
    </source>
</evidence>
<dbReference type="PROSITE" id="PS50885">
    <property type="entry name" value="HAMP"/>
    <property type="match status" value="1"/>
</dbReference>
<evidence type="ECO:0000256" key="1">
    <source>
        <dbReference type="ARBA" id="ARBA00004651"/>
    </source>
</evidence>
<comment type="similarity">
    <text evidence="7">Belongs to the methyl-accepting chemotaxis (MCP) protein family.</text>
</comment>
<dbReference type="GO" id="GO:0007165">
    <property type="term" value="P:signal transduction"/>
    <property type="evidence" value="ECO:0007669"/>
    <property type="project" value="UniProtKB-KW"/>
</dbReference>
<dbReference type="Proteomes" id="UP000474159">
    <property type="component" value="Unassembled WGS sequence"/>
</dbReference>
<dbReference type="SMART" id="SM00304">
    <property type="entry name" value="HAMP"/>
    <property type="match status" value="2"/>
</dbReference>
<evidence type="ECO:0000259" key="10">
    <source>
        <dbReference type="PROSITE" id="PS50111"/>
    </source>
</evidence>
<comment type="subcellular location">
    <subcellularLocation>
        <location evidence="1">Cell membrane</location>
        <topology evidence="1">Multi-pass membrane protein</topology>
    </subcellularLocation>
</comment>
<feature type="domain" description="Methyl-accepting transducer" evidence="10">
    <location>
        <begin position="311"/>
        <end position="533"/>
    </location>
</feature>
<dbReference type="PROSITE" id="PS50111">
    <property type="entry name" value="CHEMOTAXIS_TRANSDUC_2"/>
    <property type="match status" value="1"/>
</dbReference>
<dbReference type="GO" id="GO:0004888">
    <property type="term" value="F:transmembrane signaling receptor activity"/>
    <property type="evidence" value="ECO:0007669"/>
    <property type="project" value="InterPro"/>
</dbReference>
<evidence type="ECO:0000256" key="8">
    <source>
        <dbReference type="PROSITE-ProRule" id="PRU00284"/>
    </source>
</evidence>
<dbReference type="Pfam" id="PF08269">
    <property type="entry name" value="dCache_2"/>
    <property type="match status" value="1"/>
</dbReference>
<evidence type="ECO:0000259" key="11">
    <source>
        <dbReference type="PROSITE" id="PS50885"/>
    </source>
</evidence>
<evidence type="ECO:0000256" key="5">
    <source>
        <dbReference type="ARBA" id="ARBA00023136"/>
    </source>
</evidence>
<dbReference type="PANTHER" id="PTHR32089:SF112">
    <property type="entry name" value="LYSOZYME-LIKE PROTEIN-RELATED"/>
    <property type="match status" value="1"/>
</dbReference>
<dbReference type="Pfam" id="PF00015">
    <property type="entry name" value="MCPsignal"/>
    <property type="match status" value="1"/>
</dbReference>
<dbReference type="SMART" id="SM01049">
    <property type="entry name" value="Cache_2"/>
    <property type="match status" value="1"/>
</dbReference>
<proteinExistence type="inferred from homology"/>
<comment type="caution">
    <text evidence="12">The sequence shown here is derived from an EMBL/GenBank/DDBJ whole genome shotgun (WGS) entry which is preliminary data.</text>
</comment>
<dbReference type="GO" id="GO:0005886">
    <property type="term" value="C:plasma membrane"/>
    <property type="evidence" value="ECO:0007669"/>
    <property type="project" value="UniProtKB-SubCell"/>
</dbReference>
<evidence type="ECO:0000313" key="13">
    <source>
        <dbReference type="Proteomes" id="UP000474159"/>
    </source>
</evidence>
<keyword evidence="2" id="KW-1003">Cell membrane</keyword>
<dbReference type="PANTHER" id="PTHR32089">
    <property type="entry name" value="METHYL-ACCEPTING CHEMOTAXIS PROTEIN MCPB"/>
    <property type="match status" value="1"/>
</dbReference>
<evidence type="ECO:0000256" key="6">
    <source>
        <dbReference type="ARBA" id="ARBA00023224"/>
    </source>
</evidence>
<evidence type="ECO:0000313" key="12">
    <source>
        <dbReference type="EMBL" id="KAB1080105.1"/>
    </source>
</evidence>
<dbReference type="InterPro" id="IPR004089">
    <property type="entry name" value="MCPsignal_dom"/>
</dbReference>
<feature type="transmembrane region" description="Helical" evidence="9">
    <location>
        <begin position="195"/>
        <end position="216"/>
    </location>
</feature>
<keyword evidence="5 9" id="KW-0472">Membrane</keyword>
<keyword evidence="13" id="KW-1185">Reference proteome</keyword>
<name>A0A6L3T8V9_9HYPH</name>
<protein>
    <submittedName>
        <fullName evidence="12">HAMP domain-containing protein</fullName>
    </submittedName>
</protein>
<dbReference type="EMBL" id="VZZK01000006">
    <property type="protein sequence ID" value="KAB1080105.1"/>
    <property type="molecule type" value="Genomic_DNA"/>
</dbReference>
<dbReference type="Gene3D" id="1.10.8.500">
    <property type="entry name" value="HAMP domain in histidine kinase"/>
    <property type="match status" value="1"/>
</dbReference>
<dbReference type="AlphaFoldDB" id="A0A6L3T8V9"/>
<organism evidence="12 13">
    <name type="scientific">Methylobacterium soli</name>
    <dbReference type="NCBI Taxonomy" id="553447"/>
    <lineage>
        <taxon>Bacteria</taxon>
        <taxon>Pseudomonadati</taxon>
        <taxon>Pseudomonadota</taxon>
        <taxon>Alphaproteobacteria</taxon>
        <taxon>Hyphomicrobiales</taxon>
        <taxon>Methylobacteriaceae</taxon>
        <taxon>Methylobacterium</taxon>
    </lineage>
</organism>
<feature type="transmembrane region" description="Helical" evidence="9">
    <location>
        <begin position="20"/>
        <end position="41"/>
    </location>
</feature>
<sequence length="574" mass="59264">MQISRQDRSMKLGLGVKIHAITVAALIGVLAIIGLASHGLYREITAARATRTQQAVEVARGVLTHFEGEARAGRMPEAEARRAALAVLKGLRFAGEEYFYVIDETHRMVMHPIKPALEGKDMSGFADPAGTRLFVDMGDVVRRDGAGFVSYLWPKPGAEEPVGKISYVAGFKPWGLIIGTGVYTDDTLAYLRGTLITLLAGMAAVLVLIGLVAAAIGRHVAGPALGLAETMDRLAKGDRAIAVPGLARGDEIGTMARALDVFRRDAIRTAELETEARALTDARSVQARHVESGVETFRTVIQDALTTLGRDTGAMQTTARTLSGIAANSASEAKAAMSESVSTAGHVTAVAGATEELSSSIREIARQVGGAAEVVRRGAAMAGRSAEQVETLNQAAGRIGAVVAAVQAIASQTNLLALNATIEAARAGEAGRGFAVVAAEVKGLAAQTAQATEEIVGYVAEIQASTRTAVEGIHDLAAVMAEIDGVTVAVADAVGQQDGATREIAGSIGAAAAGTEALAAAMRISTRAAGETSEAAGSVLTVSESLAAQTRRIETEVQDFLAALRAGSAERRAA</sequence>
<accession>A0A6L3T8V9</accession>
<keyword evidence="6 8" id="KW-0807">Transducer</keyword>
<evidence type="ECO:0000256" key="7">
    <source>
        <dbReference type="ARBA" id="ARBA00029447"/>
    </source>
</evidence>